<comment type="caution">
    <text evidence="8">The sequence shown here is derived from an EMBL/GenBank/DDBJ whole genome shotgun (WGS) entry which is preliminary data.</text>
</comment>
<dbReference type="Gene3D" id="4.10.240.10">
    <property type="entry name" value="Zn(2)-C6 fungal-type DNA-binding domain"/>
    <property type="match status" value="1"/>
</dbReference>
<accession>A0A9P9AWM3</accession>
<evidence type="ECO:0000259" key="7">
    <source>
        <dbReference type="PROSITE" id="PS50048"/>
    </source>
</evidence>
<organism evidence="8 9">
    <name type="scientific">Thelonectria olida</name>
    <dbReference type="NCBI Taxonomy" id="1576542"/>
    <lineage>
        <taxon>Eukaryota</taxon>
        <taxon>Fungi</taxon>
        <taxon>Dikarya</taxon>
        <taxon>Ascomycota</taxon>
        <taxon>Pezizomycotina</taxon>
        <taxon>Sordariomycetes</taxon>
        <taxon>Hypocreomycetidae</taxon>
        <taxon>Hypocreales</taxon>
        <taxon>Nectriaceae</taxon>
        <taxon>Thelonectria</taxon>
    </lineage>
</organism>
<dbReference type="AlphaFoldDB" id="A0A9P9AWM3"/>
<dbReference type="InterPro" id="IPR050815">
    <property type="entry name" value="TF_fung"/>
</dbReference>
<evidence type="ECO:0000313" key="8">
    <source>
        <dbReference type="EMBL" id="KAH6900602.1"/>
    </source>
</evidence>
<dbReference type="GO" id="GO:0000981">
    <property type="term" value="F:DNA-binding transcription factor activity, RNA polymerase II-specific"/>
    <property type="evidence" value="ECO:0007669"/>
    <property type="project" value="InterPro"/>
</dbReference>
<sequence>MADNETAKAGGAGNVLHPIACSHCRQRKRKCDRQLPHCLQCSHDPSNCHYPEQNKRGIPIGFINRLEARLAETEDALYRVLQLLDNEEPKSMPHPQAQTKSERIKEWDELPLQSMGDIRKWYHQRVGPDPSSLGSASGEPPASNAPWPSAPLNRITVPITDLPNQDPDPDIQLQTEMAGMSSSLGTDGDSMMEAPWEAQAEPSEGRANDLGKKKPHLYF</sequence>
<keyword evidence="5" id="KW-0539">Nucleus</keyword>
<evidence type="ECO:0000313" key="9">
    <source>
        <dbReference type="Proteomes" id="UP000777438"/>
    </source>
</evidence>
<evidence type="ECO:0000256" key="6">
    <source>
        <dbReference type="SAM" id="MobiDB-lite"/>
    </source>
</evidence>
<comment type="subcellular location">
    <subcellularLocation>
        <location evidence="1">Nucleus</location>
    </subcellularLocation>
</comment>
<dbReference type="InterPro" id="IPR001138">
    <property type="entry name" value="Zn2Cys6_DnaBD"/>
</dbReference>
<dbReference type="CDD" id="cd00067">
    <property type="entry name" value="GAL4"/>
    <property type="match status" value="1"/>
</dbReference>
<evidence type="ECO:0000256" key="4">
    <source>
        <dbReference type="ARBA" id="ARBA00023163"/>
    </source>
</evidence>
<name>A0A9P9AWM3_9HYPO</name>
<feature type="compositionally biased region" description="Low complexity" evidence="6">
    <location>
        <begin position="140"/>
        <end position="151"/>
    </location>
</feature>
<evidence type="ECO:0000256" key="1">
    <source>
        <dbReference type="ARBA" id="ARBA00004123"/>
    </source>
</evidence>
<dbReference type="SUPFAM" id="SSF57701">
    <property type="entry name" value="Zn2/Cys6 DNA-binding domain"/>
    <property type="match status" value="1"/>
</dbReference>
<dbReference type="GO" id="GO:0008270">
    <property type="term" value="F:zinc ion binding"/>
    <property type="evidence" value="ECO:0007669"/>
    <property type="project" value="InterPro"/>
</dbReference>
<protein>
    <recommendedName>
        <fullName evidence="7">Zn(2)-C6 fungal-type domain-containing protein</fullName>
    </recommendedName>
</protein>
<dbReference type="PANTHER" id="PTHR47338:SF5">
    <property type="entry name" value="ZN(II)2CYS6 TRANSCRIPTION FACTOR (EUROFUNG)"/>
    <property type="match status" value="1"/>
</dbReference>
<dbReference type="SMART" id="SM00066">
    <property type="entry name" value="GAL4"/>
    <property type="match status" value="1"/>
</dbReference>
<feature type="compositionally biased region" description="Polar residues" evidence="6">
    <location>
        <begin position="172"/>
        <end position="185"/>
    </location>
</feature>
<dbReference type="OrthoDB" id="3862662at2759"/>
<dbReference type="EMBL" id="JAGPYM010000001">
    <property type="protein sequence ID" value="KAH6900602.1"/>
    <property type="molecule type" value="Genomic_DNA"/>
</dbReference>
<feature type="domain" description="Zn(2)-C6 fungal-type" evidence="7">
    <location>
        <begin position="20"/>
        <end position="50"/>
    </location>
</feature>
<dbReference type="GO" id="GO:0005634">
    <property type="term" value="C:nucleus"/>
    <property type="evidence" value="ECO:0007669"/>
    <property type="project" value="UniProtKB-SubCell"/>
</dbReference>
<keyword evidence="4" id="KW-0804">Transcription</keyword>
<dbReference type="PROSITE" id="PS00463">
    <property type="entry name" value="ZN2_CY6_FUNGAL_1"/>
    <property type="match status" value="1"/>
</dbReference>
<dbReference type="PROSITE" id="PS50048">
    <property type="entry name" value="ZN2_CY6_FUNGAL_2"/>
    <property type="match status" value="1"/>
</dbReference>
<keyword evidence="3" id="KW-0805">Transcription regulation</keyword>
<keyword evidence="2" id="KW-0479">Metal-binding</keyword>
<evidence type="ECO:0000256" key="2">
    <source>
        <dbReference type="ARBA" id="ARBA00022723"/>
    </source>
</evidence>
<dbReference type="PANTHER" id="PTHR47338">
    <property type="entry name" value="ZN(II)2CYS6 TRANSCRIPTION FACTOR (EUROFUNG)-RELATED"/>
    <property type="match status" value="1"/>
</dbReference>
<dbReference type="Proteomes" id="UP000777438">
    <property type="component" value="Unassembled WGS sequence"/>
</dbReference>
<dbReference type="Pfam" id="PF00172">
    <property type="entry name" value="Zn_clus"/>
    <property type="match status" value="1"/>
</dbReference>
<dbReference type="InterPro" id="IPR036864">
    <property type="entry name" value="Zn2-C6_fun-type_DNA-bd_sf"/>
</dbReference>
<gene>
    <name evidence="8" type="ORF">B0T10DRAFT_471126</name>
</gene>
<feature type="region of interest" description="Disordered" evidence="6">
    <location>
        <begin position="123"/>
        <end position="219"/>
    </location>
</feature>
<evidence type="ECO:0000256" key="5">
    <source>
        <dbReference type="ARBA" id="ARBA00023242"/>
    </source>
</evidence>
<reference evidence="8 9" key="1">
    <citation type="journal article" date="2021" name="Nat. Commun.">
        <title>Genetic determinants of endophytism in the Arabidopsis root mycobiome.</title>
        <authorList>
            <person name="Mesny F."/>
            <person name="Miyauchi S."/>
            <person name="Thiergart T."/>
            <person name="Pickel B."/>
            <person name="Atanasova L."/>
            <person name="Karlsson M."/>
            <person name="Huettel B."/>
            <person name="Barry K.W."/>
            <person name="Haridas S."/>
            <person name="Chen C."/>
            <person name="Bauer D."/>
            <person name="Andreopoulos W."/>
            <person name="Pangilinan J."/>
            <person name="LaButti K."/>
            <person name="Riley R."/>
            <person name="Lipzen A."/>
            <person name="Clum A."/>
            <person name="Drula E."/>
            <person name="Henrissat B."/>
            <person name="Kohler A."/>
            <person name="Grigoriev I.V."/>
            <person name="Martin F.M."/>
            <person name="Hacquard S."/>
        </authorList>
    </citation>
    <scope>NUCLEOTIDE SEQUENCE [LARGE SCALE GENOMIC DNA]</scope>
    <source>
        <strain evidence="8 9">MPI-CAGE-CH-0241</strain>
    </source>
</reference>
<evidence type="ECO:0000256" key="3">
    <source>
        <dbReference type="ARBA" id="ARBA00023015"/>
    </source>
</evidence>
<keyword evidence="9" id="KW-1185">Reference proteome</keyword>
<feature type="compositionally biased region" description="Basic and acidic residues" evidence="6">
    <location>
        <begin position="203"/>
        <end position="212"/>
    </location>
</feature>
<proteinExistence type="predicted"/>